<dbReference type="InterPro" id="IPR044898">
    <property type="entry name" value="CDI_dom_sf"/>
</dbReference>
<dbReference type="GO" id="GO:0005634">
    <property type="term" value="C:nucleus"/>
    <property type="evidence" value="ECO:0007669"/>
    <property type="project" value="UniProtKB-SubCell"/>
</dbReference>
<evidence type="ECO:0000256" key="4">
    <source>
        <dbReference type="ARBA" id="ARBA00023242"/>
    </source>
</evidence>
<dbReference type="Gene3D" id="4.10.365.10">
    <property type="entry name" value="p27"/>
    <property type="match status" value="1"/>
</dbReference>
<dbReference type="PANTHER" id="PTHR10265">
    <property type="entry name" value="CYCLIN-DEPENDENT KINASE INHIBITOR 1"/>
    <property type="match status" value="1"/>
</dbReference>
<evidence type="ECO:0000259" key="6">
    <source>
        <dbReference type="Pfam" id="PF02234"/>
    </source>
</evidence>
<accession>A0AAV4PMS8</accession>
<keyword evidence="4" id="KW-0539">Nucleus</keyword>
<dbReference type="GO" id="GO:0004861">
    <property type="term" value="F:cyclin-dependent protein serine/threonine kinase inhibitor activity"/>
    <property type="evidence" value="ECO:0007669"/>
    <property type="project" value="InterPro"/>
</dbReference>
<evidence type="ECO:0000256" key="2">
    <source>
        <dbReference type="ARBA" id="ARBA00006726"/>
    </source>
</evidence>
<dbReference type="GO" id="GO:0051726">
    <property type="term" value="P:regulation of cell cycle"/>
    <property type="evidence" value="ECO:0007669"/>
    <property type="project" value="InterPro"/>
</dbReference>
<name>A0AAV4PMS8_CAEEX</name>
<dbReference type="Pfam" id="PF02234">
    <property type="entry name" value="CDI"/>
    <property type="match status" value="1"/>
</dbReference>
<organism evidence="7 8">
    <name type="scientific">Caerostris extrusa</name>
    <name type="common">Bark spider</name>
    <name type="synonym">Caerostris bankana</name>
    <dbReference type="NCBI Taxonomy" id="172846"/>
    <lineage>
        <taxon>Eukaryota</taxon>
        <taxon>Metazoa</taxon>
        <taxon>Ecdysozoa</taxon>
        <taxon>Arthropoda</taxon>
        <taxon>Chelicerata</taxon>
        <taxon>Arachnida</taxon>
        <taxon>Araneae</taxon>
        <taxon>Araneomorphae</taxon>
        <taxon>Entelegynae</taxon>
        <taxon>Araneoidea</taxon>
        <taxon>Araneidae</taxon>
        <taxon>Caerostris</taxon>
    </lineage>
</organism>
<reference evidence="7 8" key="1">
    <citation type="submission" date="2021-06" db="EMBL/GenBank/DDBJ databases">
        <title>Caerostris extrusa draft genome.</title>
        <authorList>
            <person name="Kono N."/>
            <person name="Arakawa K."/>
        </authorList>
    </citation>
    <scope>NUCLEOTIDE SEQUENCE [LARGE SCALE GENOMIC DNA]</scope>
</reference>
<comment type="caution">
    <text evidence="7">The sequence shown here is derived from an EMBL/GenBank/DDBJ whole genome shotgun (WGS) entry which is preliminary data.</text>
</comment>
<evidence type="ECO:0000256" key="1">
    <source>
        <dbReference type="ARBA" id="ARBA00004123"/>
    </source>
</evidence>
<evidence type="ECO:0000256" key="3">
    <source>
        <dbReference type="ARBA" id="ARBA00023013"/>
    </source>
</evidence>
<evidence type="ECO:0000313" key="7">
    <source>
        <dbReference type="EMBL" id="GIX96507.1"/>
    </source>
</evidence>
<evidence type="ECO:0000256" key="5">
    <source>
        <dbReference type="ARBA" id="ARBA00023306"/>
    </source>
</evidence>
<protein>
    <recommendedName>
        <fullName evidence="6">Cyclin-dependent kinase inhibitor domain-containing protein</fullName>
    </recommendedName>
</protein>
<keyword evidence="5" id="KW-0131">Cell cycle</keyword>
<comment type="subcellular location">
    <subcellularLocation>
        <location evidence="1">Nucleus</location>
    </subcellularLocation>
</comment>
<keyword evidence="3" id="KW-0649">Protein kinase inhibitor</keyword>
<comment type="similarity">
    <text evidence="2">Belongs to the CDI family.</text>
</comment>
<feature type="domain" description="Cyclin-dependent kinase inhibitor" evidence="6">
    <location>
        <begin position="258"/>
        <end position="306"/>
    </location>
</feature>
<evidence type="ECO:0000313" key="8">
    <source>
        <dbReference type="Proteomes" id="UP001054945"/>
    </source>
</evidence>
<proteinExistence type="inferred from homology"/>
<dbReference type="PANTHER" id="PTHR10265:SF45">
    <property type="entry name" value="DACAPO"/>
    <property type="match status" value="1"/>
</dbReference>
<dbReference type="AlphaFoldDB" id="A0AAV4PMS8"/>
<dbReference type="EMBL" id="BPLR01004657">
    <property type="protein sequence ID" value="GIX96507.1"/>
    <property type="molecule type" value="Genomic_DNA"/>
</dbReference>
<dbReference type="InterPro" id="IPR003175">
    <property type="entry name" value="CDI_dom"/>
</dbReference>
<keyword evidence="8" id="KW-1185">Reference proteome</keyword>
<gene>
    <name evidence="7" type="primary">AVEN_162772_1</name>
    <name evidence="7" type="ORF">CEXT_504991</name>
</gene>
<dbReference type="Proteomes" id="UP001054945">
    <property type="component" value="Unassembled WGS sequence"/>
</dbReference>
<sequence length="387" mass="44482">MDCSFPFIKPFRGKKGEGFPFKSNRAAQCWAGEINQPSEHAERRISLAPVAPTNAIYCQLWQSYNTFLGSGTNVFSPAPRPWCRWARKLLSSISRRNHRVTNHELVDKESGLSIGWRRNGGLAIFTTRLTPQVASLIIVVVVDAYTFSQVSRNFYHLLNCARGIFILKLPRNGLNVSYNCNVFPSVRFRFHRAVLFELLERSFYHSNIIASKFSFSHMCRTMFTKRVQTLYHPDITTVNKMCQVLGLEPVSAQKVRRNLFGAGSGNVDEVLTNHMQEIADRSSRTWNFDFVREQPLNQGRYVWEKVCCDDTNCSKDDTTCEKENTLLVKVCDDSKVQPKCNNKSWLVQPSIRTSFLLWYPEQLQDLPSLTCVSQSDMYSIHITNYTK</sequence>